<dbReference type="Proteomes" id="UP000007110">
    <property type="component" value="Unassembled WGS sequence"/>
</dbReference>
<dbReference type="InterPro" id="IPR037939">
    <property type="entry name" value="CRADD"/>
</dbReference>
<dbReference type="InterPro" id="IPR011029">
    <property type="entry name" value="DEATH-like_dom_sf"/>
</dbReference>
<feature type="domain" description="CARD" evidence="2">
    <location>
        <begin position="3"/>
        <end position="81"/>
    </location>
</feature>
<dbReference type="InParanoid" id="A0A7M7RB85"/>
<dbReference type="SMART" id="SM00114">
    <property type="entry name" value="CARD"/>
    <property type="match status" value="1"/>
</dbReference>
<dbReference type="Pfam" id="PF00619">
    <property type="entry name" value="CARD"/>
    <property type="match status" value="1"/>
</dbReference>
<dbReference type="AlphaFoldDB" id="A0A7M7RB85"/>
<dbReference type="GO" id="GO:0007165">
    <property type="term" value="P:signal transduction"/>
    <property type="evidence" value="ECO:0007669"/>
    <property type="project" value="InterPro"/>
</dbReference>
<reference evidence="3" key="2">
    <citation type="submission" date="2021-01" db="UniProtKB">
        <authorList>
            <consortium name="EnsemblMetazoa"/>
        </authorList>
    </citation>
    <scope>IDENTIFICATION</scope>
</reference>
<dbReference type="InterPro" id="IPR001315">
    <property type="entry name" value="CARD"/>
</dbReference>
<keyword evidence="4" id="KW-1185">Reference proteome</keyword>
<dbReference type="EnsemblMetazoa" id="XM_780018">
    <property type="protein sequence ID" value="XP_785111"/>
    <property type="gene ID" value="LOC579929"/>
</dbReference>
<dbReference type="SUPFAM" id="SSF47986">
    <property type="entry name" value="DEATH domain"/>
    <property type="match status" value="2"/>
</dbReference>
<reference evidence="4" key="1">
    <citation type="submission" date="2015-02" db="EMBL/GenBank/DDBJ databases">
        <title>Genome sequencing for Strongylocentrotus purpuratus.</title>
        <authorList>
            <person name="Murali S."/>
            <person name="Liu Y."/>
            <person name="Vee V."/>
            <person name="English A."/>
            <person name="Wang M."/>
            <person name="Skinner E."/>
            <person name="Han Y."/>
            <person name="Muzny D.M."/>
            <person name="Worley K.C."/>
            <person name="Gibbs R.A."/>
        </authorList>
    </citation>
    <scope>NUCLEOTIDE SEQUENCE</scope>
</reference>
<dbReference type="KEGG" id="spu:579929"/>
<dbReference type="PROSITE" id="PS50017">
    <property type="entry name" value="DEATH_DOMAIN"/>
    <property type="match status" value="1"/>
</dbReference>
<feature type="domain" description="Death" evidence="1">
    <location>
        <begin position="165"/>
        <end position="238"/>
    </location>
</feature>
<dbReference type="OMA" id="RCRSDHS"/>
<dbReference type="GO" id="GO:2001235">
    <property type="term" value="P:positive regulation of apoptotic signaling pathway"/>
    <property type="evidence" value="ECO:0000318"/>
    <property type="project" value="GO_Central"/>
</dbReference>
<dbReference type="CDD" id="cd01671">
    <property type="entry name" value="CARD"/>
    <property type="match status" value="1"/>
</dbReference>
<organism evidence="3 4">
    <name type="scientific">Strongylocentrotus purpuratus</name>
    <name type="common">Purple sea urchin</name>
    <dbReference type="NCBI Taxonomy" id="7668"/>
    <lineage>
        <taxon>Eukaryota</taxon>
        <taxon>Metazoa</taxon>
        <taxon>Echinodermata</taxon>
        <taxon>Eleutherozoa</taxon>
        <taxon>Echinozoa</taxon>
        <taxon>Echinoidea</taxon>
        <taxon>Euechinoidea</taxon>
        <taxon>Echinacea</taxon>
        <taxon>Camarodonta</taxon>
        <taxon>Echinidea</taxon>
        <taxon>Strongylocentrotidae</taxon>
        <taxon>Strongylocentrotus</taxon>
    </lineage>
</organism>
<dbReference type="GO" id="GO:0070513">
    <property type="term" value="F:death domain binding"/>
    <property type="evidence" value="ECO:0007669"/>
    <property type="project" value="InterPro"/>
</dbReference>
<evidence type="ECO:0000313" key="3">
    <source>
        <dbReference type="EnsemblMetazoa" id="XP_785111"/>
    </source>
</evidence>
<dbReference type="GeneID" id="579929"/>
<protein>
    <recommendedName>
        <fullName evidence="5">Death domain-containing protein</fullName>
    </recommendedName>
</protein>
<dbReference type="FunCoup" id="A0A7M7RB85">
    <property type="interactions" value="587"/>
</dbReference>
<dbReference type="Pfam" id="PF00531">
    <property type="entry name" value="Death"/>
    <property type="match status" value="1"/>
</dbReference>
<evidence type="ECO:0008006" key="5">
    <source>
        <dbReference type="Google" id="ProtNLM"/>
    </source>
</evidence>
<dbReference type="PROSITE" id="PS50209">
    <property type="entry name" value="CARD"/>
    <property type="match status" value="1"/>
</dbReference>
<dbReference type="InterPro" id="IPR037926">
    <property type="entry name" value="CRADD_Death"/>
</dbReference>
<dbReference type="GO" id="GO:0005737">
    <property type="term" value="C:cytoplasm"/>
    <property type="evidence" value="ECO:0000318"/>
    <property type="project" value="GO_Central"/>
</dbReference>
<dbReference type="GO" id="GO:0002020">
    <property type="term" value="F:protease binding"/>
    <property type="evidence" value="ECO:0007669"/>
    <property type="project" value="InterPro"/>
</dbReference>
<evidence type="ECO:0000259" key="2">
    <source>
        <dbReference type="PROSITE" id="PS50209"/>
    </source>
</evidence>
<name>A0A7M7RB85_STRPU</name>
<dbReference type="Gene3D" id="1.10.533.10">
    <property type="entry name" value="Death Domain, Fas"/>
    <property type="match status" value="2"/>
</dbReference>
<evidence type="ECO:0000313" key="4">
    <source>
        <dbReference type="Proteomes" id="UP000007110"/>
    </source>
</evidence>
<dbReference type="InterPro" id="IPR000488">
    <property type="entry name" value="Death_dom"/>
</dbReference>
<dbReference type="RefSeq" id="XP_785111.1">
    <property type="nucleotide sequence ID" value="XM_780018.4"/>
</dbReference>
<dbReference type="PANTHER" id="PTHR15034">
    <property type="entry name" value="DEATH DOMAIN-CONTAINING PROTEIN CRADD"/>
    <property type="match status" value="1"/>
</dbReference>
<dbReference type="CDD" id="cd08319">
    <property type="entry name" value="Death_RAIDD"/>
    <property type="match status" value="1"/>
</dbReference>
<proteinExistence type="predicted"/>
<dbReference type="OrthoDB" id="5981554at2759"/>
<dbReference type="SMART" id="SM00005">
    <property type="entry name" value="DEATH"/>
    <property type="match status" value="1"/>
</dbReference>
<accession>A0A7M7RB85</accession>
<evidence type="ECO:0000259" key="1">
    <source>
        <dbReference type="PROSITE" id="PS50017"/>
    </source>
</evidence>
<dbReference type="PANTHER" id="PTHR15034:SF5">
    <property type="entry name" value="DEATH DOMAIN-CONTAINING PROTEIN CRADD"/>
    <property type="match status" value="1"/>
</dbReference>
<sequence>MSMTEPHRKVLEKVAPDFLNDLDSDDIVPYLLGDEAISRDDRDKIDTKGTRREKVAALLDILPRRGDGAYISLQSSLTKTDGSMHLYETMKKHEQWVYDRLQEEMEEEEKLPIQAEGIDSINSMRDVDMRNEENLQEDVKGCIGLLPLHGADRGPQPKNPNKVLKDPDLLDLAQDLGEHWEMLALILGMSKAVIYQCKENNRYNTQSQIFDMLYKWKCSQGKKATVSAMLGACKKIKLLGEDAYKFLYDL</sequence>